<dbReference type="InterPro" id="IPR003439">
    <property type="entry name" value="ABC_transporter-like_ATP-bd"/>
</dbReference>
<dbReference type="GO" id="GO:0005524">
    <property type="term" value="F:ATP binding"/>
    <property type="evidence" value="ECO:0007669"/>
    <property type="project" value="UniProtKB-KW"/>
</dbReference>
<proteinExistence type="predicted"/>
<keyword evidence="1" id="KW-0547">Nucleotide-binding</keyword>
<dbReference type="EMBL" id="LKAQ01000004">
    <property type="protein sequence ID" value="OIQ49384.1"/>
    <property type="molecule type" value="Genomic_DNA"/>
</dbReference>
<dbReference type="CDD" id="cd03230">
    <property type="entry name" value="ABC_DR_subfamily_A"/>
    <property type="match status" value="1"/>
</dbReference>
<keyword evidence="2 4" id="KW-0067">ATP-binding</keyword>
<accession>A0A1J5N3I3</accession>
<reference evidence="4 5" key="1">
    <citation type="submission" date="2015-09" db="EMBL/GenBank/DDBJ databases">
        <title>Genome of Desulfovibrio dechloracetivorans BerOc1, a mercury methylating strain isolated from highly hydrocarbons and metals contaminated coastal sediments.</title>
        <authorList>
            <person name="Goni Urriza M."/>
            <person name="Gassie C."/>
            <person name="Bouchez O."/>
            <person name="Klopp C."/>
            <person name="Ranchou-Peyruse A."/>
            <person name="Remy G."/>
        </authorList>
    </citation>
    <scope>NUCLEOTIDE SEQUENCE [LARGE SCALE GENOMIC DNA]</scope>
    <source>
        <strain evidence="4 5">BerOc1</strain>
    </source>
</reference>
<evidence type="ECO:0000256" key="2">
    <source>
        <dbReference type="ARBA" id="ARBA00022840"/>
    </source>
</evidence>
<dbReference type="Gene3D" id="3.40.50.300">
    <property type="entry name" value="P-loop containing nucleotide triphosphate hydrolases"/>
    <property type="match status" value="2"/>
</dbReference>
<sequence length="580" mass="63129">MAMPEENVSFPLEIKDLRKSFARGKGRVEALRGVSLALAPGSVNALLGPDGAGKTTLIRLATGIMAPDEGSVTVLGMDSVGQARDIQSAIGYMPQRFGLYEDLTVQENLDLYANLQGVGLDVRGERYESLMAMTNLAPFTKRLAGRLSGGMKQKLGLACSLLKTPRFLLLDEPTVGVDPLSRRELWSIVDTLVRQDDITVLVSTAYLDEAARCDQVFILQDGELIGQGTPDSFIGEARGRTWRVTPDGIPRVVQSRLFGKPGIVDATLESGRVRVVTRDAELPRALFGEAGARDPEPSEPLFEDGFMLLLNRDTGAAPPALNVSKVRGGDGTAISVDGLERRFGDFYAVKGLTFSVRRGEIFGLLGPNGAGKSTTFRMLCGLLPATGGTLEVGGLNLRRAAAKARKNLGYMAQKFSLYGQLSVLENLNFFSKVYGLHGSHREERVQWALDDLDLADQAGTTSGELPFGFRQRLSLACALMHEPDILFLDEPTSGVDPLARRQFWARINSLAERGVTVVVTTHFMEEAEYCDRMLIMMAGELLAQGTPDEIREFAGTDGDATIEKAFIKLVEDHRAQRKEA</sequence>
<dbReference type="SMART" id="SM00382">
    <property type="entry name" value="AAA"/>
    <property type="match status" value="2"/>
</dbReference>
<feature type="domain" description="ABC transporter" evidence="3">
    <location>
        <begin position="334"/>
        <end position="563"/>
    </location>
</feature>
<comment type="caution">
    <text evidence="4">The sequence shown here is derived from an EMBL/GenBank/DDBJ whole genome shotgun (WGS) entry which is preliminary data.</text>
</comment>
<dbReference type="Proteomes" id="UP000181901">
    <property type="component" value="Unassembled WGS sequence"/>
</dbReference>
<dbReference type="PROSITE" id="PS00211">
    <property type="entry name" value="ABC_TRANSPORTER_1"/>
    <property type="match status" value="1"/>
</dbReference>
<evidence type="ECO:0000313" key="5">
    <source>
        <dbReference type="Proteomes" id="UP000181901"/>
    </source>
</evidence>
<dbReference type="PROSITE" id="PS50893">
    <property type="entry name" value="ABC_TRANSPORTER_2"/>
    <property type="match status" value="2"/>
</dbReference>
<gene>
    <name evidence="4" type="primary">ybhF</name>
    <name evidence="4" type="ORF">BerOc1_01309</name>
</gene>
<evidence type="ECO:0000313" key="4">
    <source>
        <dbReference type="EMBL" id="OIQ49384.1"/>
    </source>
</evidence>
<dbReference type="GO" id="GO:0016887">
    <property type="term" value="F:ATP hydrolysis activity"/>
    <property type="evidence" value="ECO:0007669"/>
    <property type="project" value="InterPro"/>
</dbReference>
<dbReference type="Pfam" id="PF00005">
    <property type="entry name" value="ABC_tran"/>
    <property type="match status" value="2"/>
</dbReference>
<evidence type="ECO:0000256" key="1">
    <source>
        <dbReference type="ARBA" id="ARBA00022741"/>
    </source>
</evidence>
<keyword evidence="5" id="KW-1185">Reference proteome</keyword>
<dbReference type="InterPro" id="IPR027417">
    <property type="entry name" value="P-loop_NTPase"/>
</dbReference>
<dbReference type="InterPro" id="IPR017871">
    <property type="entry name" value="ABC_transporter-like_CS"/>
</dbReference>
<dbReference type="RefSeq" id="WP_242652893.1">
    <property type="nucleotide sequence ID" value="NZ_LKAQ01000004.1"/>
</dbReference>
<dbReference type="SUPFAM" id="SSF52540">
    <property type="entry name" value="P-loop containing nucleoside triphosphate hydrolases"/>
    <property type="match status" value="2"/>
</dbReference>
<evidence type="ECO:0000259" key="3">
    <source>
        <dbReference type="PROSITE" id="PS50893"/>
    </source>
</evidence>
<dbReference type="InterPro" id="IPR003593">
    <property type="entry name" value="AAA+_ATPase"/>
</dbReference>
<dbReference type="PANTHER" id="PTHR43038:SF3">
    <property type="entry name" value="ABC TRANSPORTER G FAMILY MEMBER 20 ISOFORM X1"/>
    <property type="match status" value="1"/>
</dbReference>
<dbReference type="CDD" id="cd03263">
    <property type="entry name" value="ABC_subfamily_A"/>
    <property type="match status" value="1"/>
</dbReference>
<dbReference type="AlphaFoldDB" id="A0A1J5N3I3"/>
<dbReference type="PANTHER" id="PTHR43038">
    <property type="entry name" value="ATP-BINDING CASSETTE, SUB-FAMILY H, MEMBER 1"/>
    <property type="match status" value="1"/>
</dbReference>
<feature type="domain" description="ABC transporter" evidence="3">
    <location>
        <begin position="12"/>
        <end position="246"/>
    </location>
</feature>
<name>A0A1J5N3I3_9BACT</name>
<protein>
    <submittedName>
        <fullName evidence="4">Putative ABC transporter ATP-binding protein YbhF</fullName>
    </submittedName>
</protein>
<organism evidence="4 5">
    <name type="scientific">Pseudodesulfovibrio hydrargyri</name>
    <dbReference type="NCBI Taxonomy" id="2125990"/>
    <lineage>
        <taxon>Bacteria</taxon>
        <taxon>Pseudomonadati</taxon>
        <taxon>Thermodesulfobacteriota</taxon>
        <taxon>Desulfovibrionia</taxon>
        <taxon>Desulfovibrionales</taxon>
        <taxon>Desulfovibrionaceae</taxon>
    </lineage>
</organism>